<gene>
    <name evidence="6" type="ORF">E4T65_24105</name>
</gene>
<evidence type="ECO:0000256" key="3">
    <source>
        <dbReference type="SAM" id="Coils"/>
    </source>
</evidence>
<proteinExistence type="predicted"/>
<dbReference type="InterPro" id="IPR032675">
    <property type="entry name" value="LRR_dom_sf"/>
</dbReference>
<organism evidence="6 7">
    <name type="scientific">Pseudomonas fluorescens</name>
    <dbReference type="NCBI Taxonomy" id="294"/>
    <lineage>
        <taxon>Bacteria</taxon>
        <taxon>Pseudomonadati</taxon>
        <taxon>Pseudomonadota</taxon>
        <taxon>Gammaproteobacteria</taxon>
        <taxon>Pseudomonadales</taxon>
        <taxon>Pseudomonadaceae</taxon>
        <taxon>Pseudomonas</taxon>
    </lineage>
</organism>
<dbReference type="RefSeq" id="WP_068937041.1">
    <property type="nucleotide sequence ID" value="NZ_SPVI01000017.1"/>
</dbReference>
<dbReference type="Pfam" id="PF20178">
    <property type="entry name" value="ToxA_N"/>
    <property type="match status" value="1"/>
</dbReference>
<feature type="domain" description="Dermonecrotic toxin N-terminal" evidence="5">
    <location>
        <begin position="80"/>
        <end position="342"/>
    </location>
</feature>
<accession>A0A4Y9TC39</accession>
<evidence type="ECO:0000256" key="1">
    <source>
        <dbReference type="ARBA" id="ARBA00022614"/>
    </source>
</evidence>
<reference evidence="6 7" key="1">
    <citation type="submission" date="2019-03" db="EMBL/GenBank/DDBJ databases">
        <title>Biocontrol and xenobiotic degradation properties of endophytic Pseudomonas fluorescens strain BRZ63.</title>
        <authorList>
            <person name="Chlebek D.A."/>
            <person name="Pinski A."/>
            <person name="Zur J.P."/>
            <person name="Michalska J."/>
            <person name="Hupert-Kocurek K.T."/>
        </authorList>
    </citation>
    <scope>NUCLEOTIDE SEQUENCE [LARGE SCALE GENOMIC DNA]</scope>
    <source>
        <strain evidence="6 7">BRZ63</strain>
    </source>
</reference>
<comment type="caution">
    <text evidence="6">The sequence shown here is derived from an EMBL/GenBank/DDBJ whole genome shotgun (WGS) entry which is preliminary data.</text>
</comment>
<dbReference type="Proteomes" id="UP000297322">
    <property type="component" value="Unassembled WGS sequence"/>
</dbReference>
<sequence length="1682" mass="187821">MASAVIQSVIQATRIAPAGVHTTLPSWLGNASAAKRQALKATPMVFADWHATTSRERQAPLKLALATNWNAHNQVDSALATLQTPQQFAAPLLQQALKQRFGLDADVTTTYLRLYTPLTTPLLPVPTGGAKVWTVSLLSAALHNFDAAESQPHAYTNDSTFITQPSATGQFDTLPSFAGKVSIRQFIQLCRELDIGARYQRYLKRFFGFEDATVKATLRDTLIQSLKAEANTSLHMARLKKDVSDAAFYTLQGQLEGLRGMMLEGKLLLSHDLSLMAAPLTGIVLFAADLEAHHDSTPVVAYIPGDPQAPLKYYPNGTAFMLDLTSKLRSADYQKFFCRFVKQEHRGYFFADLNNRLSQVAWHKPKPGDPRPAWREKPVAEPNLQFFATKISGGLYEHLYENKLNQLLNDARVTAVSSADADRQARWRRWSIVQKVAKAILEVAAFIATPFIPPLGALMLGYTAFQLLDDTFEGILDWAEGLKRQAFGHLMSILEQMVQLGMFAVGAPIAESLLRQALPQPLWDFFDTLHPVSGEDGKTRRWKPDLTPYAHDITLAAESSANPEGLHTHQGKQILALDGKHFAVEQRAGHAFMQHPTRPHAYRPQIMGNGAGAWVTEVDQPLSWDRATLLRRQGPLAEHLSDARLEEARLISGTDEPALRKQFMDRQPPPPLLADALKRVTLDQQLQDFIDQMNSDDPELFQKADSQTQLWLLSNTALWPASKTLRFLDAEGRTLWELKGKENAAVVQVHQAQLKNGDLLKTLLETLDEPERKILLEEEFGAAVTQPHVRAAILRKRLARKAEEKRFALFDARYRSREVTHDPRVQKIIDTTPGLPTSTAEEVLREATGQELLEIDQGSLPATLTERARWAAHQVRISRAYEGLYLDSVDSSDTHRLALHTLQKLPGWSPQVRLVVTDYSRTGRVRDSIGTPQAPIQRTLVRTAEGAYVPENGEGTLFGETDFYTAVLQALPDAQRDALGMQIGQGRLLRQTLRQHALTREEVGTLLAEMPVRKPLYDPKLMRLPGGMEGYDRTSPTPGPSGQPSLEDRLRDLYPSLNPEEVRNVLEAMRAQAGPPLLTLQSVKRELLRLQADLATWLHNTPQTFLDTQIPLSRAVITAERHNRARWVEEIVHAWRHETPSDSHFPNPDDNGLTLRLTQPIYGELPKLSANFDHISYLELNSYVSTRGTPAFLAQFPKLRSLNIHGIALRTLPTEVTSQPHLNDLTLRNTAIKLTAQSRENLASLRGLKTLDLSSNPLTLAPNLEHMTDLQLLNLSHTEIAQAPQGLTDLPHLIDASLSDNQFQALPDALFTLPAERAKAFDFSGNPLSRATLERVKTYCQQTGEHFGADAGLEERRRVHELYPTFTDREASQFIFKLPRSLDDAMATLTDMKADYERLQTDLEQWAVEVPERHPVTHAPLDTRTRAQQQITRRAFKTLLQDCWRRETALYADHESPRDTHELVSTHAILGDLPALNVSFNHVARIELVGEHHTSIPPGFLKRFPQLESLLVHRYALPDIPLEVFNLAKLRSLSLTFSGLRLSPASADALSGLEHLNYLDLSENPLGITPNVRLMTGLSTLMLSNAGLTEAPAGAFNLPLLDQLDLSDNQITELPSDILEITPDLADGFDLNGNPLSPATIAMLRPYYRRHAVDFGVVEVTLDPQMNPLAASPDVSEEEMEQ</sequence>
<evidence type="ECO:0000313" key="6">
    <source>
        <dbReference type="EMBL" id="TFW40930.1"/>
    </source>
</evidence>
<evidence type="ECO:0000259" key="5">
    <source>
        <dbReference type="Pfam" id="PF20178"/>
    </source>
</evidence>
<evidence type="ECO:0000256" key="2">
    <source>
        <dbReference type="ARBA" id="ARBA00022737"/>
    </source>
</evidence>
<dbReference type="EMBL" id="SPVI01000017">
    <property type="protein sequence ID" value="TFW40930.1"/>
    <property type="molecule type" value="Genomic_DNA"/>
</dbReference>
<dbReference type="InterPro" id="IPR001611">
    <property type="entry name" value="Leu-rich_rpt"/>
</dbReference>
<evidence type="ECO:0000256" key="4">
    <source>
        <dbReference type="SAM" id="MobiDB-lite"/>
    </source>
</evidence>
<dbReference type="PANTHER" id="PTHR48051:SF1">
    <property type="entry name" value="RAS SUPPRESSOR PROTEIN 1"/>
    <property type="match status" value="1"/>
</dbReference>
<dbReference type="GO" id="GO:0005737">
    <property type="term" value="C:cytoplasm"/>
    <property type="evidence" value="ECO:0007669"/>
    <property type="project" value="TreeGrafter"/>
</dbReference>
<dbReference type="InterPro" id="IPR046673">
    <property type="entry name" value="ToxA_N"/>
</dbReference>
<dbReference type="SUPFAM" id="SSF52058">
    <property type="entry name" value="L domain-like"/>
    <property type="match status" value="1"/>
</dbReference>
<feature type="coiled-coil region" evidence="3">
    <location>
        <begin position="1382"/>
        <end position="1409"/>
    </location>
</feature>
<dbReference type="SMART" id="SM00369">
    <property type="entry name" value="LRR_TYP"/>
    <property type="match status" value="6"/>
</dbReference>
<feature type="region of interest" description="Disordered" evidence="4">
    <location>
        <begin position="1026"/>
        <end position="1048"/>
    </location>
</feature>
<dbReference type="PROSITE" id="PS51450">
    <property type="entry name" value="LRR"/>
    <property type="match status" value="2"/>
</dbReference>
<dbReference type="InterPro" id="IPR003591">
    <property type="entry name" value="Leu-rich_rpt_typical-subtyp"/>
</dbReference>
<dbReference type="InterPro" id="IPR050216">
    <property type="entry name" value="LRR_domain-containing"/>
</dbReference>
<keyword evidence="3" id="KW-0175">Coiled coil</keyword>
<dbReference type="PANTHER" id="PTHR48051">
    <property type="match status" value="1"/>
</dbReference>
<keyword evidence="1" id="KW-0433">Leucine-rich repeat</keyword>
<protein>
    <submittedName>
        <fullName evidence="6">Leucine-rich repeat domain-containing protein</fullName>
    </submittedName>
</protein>
<feature type="compositionally biased region" description="Low complexity" evidence="4">
    <location>
        <begin position="1034"/>
        <end position="1045"/>
    </location>
</feature>
<keyword evidence="2" id="KW-0677">Repeat</keyword>
<dbReference type="Gene3D" id="3.80.10.10">
    <property type="entry name" value="Ribonuclease Inhibitor"/>
    <property type="match status" value="2"/>
</dbReference>
<name>A0A4Y9TC39_PSEFL</name>
<evidence type="ECO:0000313" key="7">
    <source>
        <dbReference type="Proteomes" id="UP000297322"/>
    </source>
</evidence>